<feature type="non-terminal residue" evidence="4">
    <location>
        <position position="1"/>
    </location>
</feature>
<comment type="caution">
    <text evidence="4">The sequence shown here is derived from an EMBL/GenBank/DDBJ whole genome shotgun (WGS) entry which is preliminary data.</text>
</comment>
<feature type="non-terminal residue" evidence="4">
    <location>
        <position position="158"/>
    </location>
</feature>
<protein>
    <submittedName>
        <fullName evidence="4">AMP-dependent synthetase and ligase domain protein</fullName>
    </submittedName>
</protein>
<reference evidence="4" key="1">
    <citation type="submission" date="2013-08" db="EMBL/GenBank/DDBJ databases">
        <authorList>
            <person name="Mendez C."/>
            <person name="Richter M."/>
            <person name="Ferrer M."/>
            <person name="Sanchez J."/>
        </authorList>
    </citation>
    <scope>NUCLEOTIDE SEQUENCE</scope>
</reference>
<dbReference type="AlphaFoldDB" id="T0XTY6"/>
<keyword evidence="2 4" id="KW-0436">Ligase</keyword>
<name>T0XTY6_9ZZZZ</name>
<gene>
    <name evidence="4" type="ORF">B1A_21939</name>
</gene>
<dbReference type="GO" id="GO:0016405">
    <property type="term" value="F:CoA-ligase activity"/>
    <property type="evidence" value="ECO:0007669"/>
    <property type="project" value="TreeGrafter"/>
</dbReference>
<evidence type="ECO:0000259" key="3">
    <source>
        <dbReference type="Pfam" id="PF00501"/>
    </source>
</evidence>
<dbReference type="PROSITE" id="PS00455">
    <property type="entry name" value="AMP_BINDING"/>
    <property type="match status" value="1"/>
</dbReference>
<dbReference type="PANTHER" id="PTHR24096">
    <property type="entry name" value="LONG-CHAIN-FATTY-ACID--COA LIGASE"/>
    <property type="match status" value="1"/>
</dbReference>
<feature type="domain" description="AMP-dependent synthetase/ligase" evidence="3">
    <location>
        <begin position="25"/>
        <end position="155"/>
    </location>
</feature>
<evidence type="ECO:0000256" key="1">
    <source>
        <dbReference type="ARBA" id="ARBA00006432"/>
    </source>
</evidence>
<dbReference type="Pfam" id="PF00501">
    <property type="entry name" value="AMP-binding"/>
    <property type="match status" value="1"/>
</dbReference>
<reference evidence="4" key="2">
    <citation type="journal article" date="2014" name="ISME J.">
        <title>Microbial stratification in low pH oxic and suboxic macroscopic growths along an acid mine drainage.</title>
        <authorList>
            <person name="Mendez-Garcia C."/>
            <person name="Mesa V."/>
            <person name="Sprenger R.R."/>
            <person name="Richter M."/>
            <person name="Diez M.S."/>
            <person name="Solano J."/>
            <person name="Bargiela R."/>
            <person name="Golyshina O.V."/>
            <person name="Manteca A."/>
            <person name="Ramos J.L."/>
            <person name="Gallego J.R."/>
            <person name="Llorente I."/>
            <person name="Martins Dos Santos V.A."/>
            <person name="Jensen O.N."/>
            <person name="Pelaez A.I."/>
            <person name="Sanchez J."/>
            <person name="Ferrer M."/>
        </authorList>
    </citation>
    <scope>NUCLEOTIDE SEQUENCE</scope>
</reference>
<proteinExistence type="inferred from homology"/>
<organism evidence="4">
    <name type="scientific">mine drainage metagenome</name>
    <dbReference type="NCBI Taxonomy" id="410659"/>
    <lineage>
        <taxon>unclassified sequences</taxon>
        <taxon>metagenomes</taxon>
        <taxon>ecological metagenomes</taxon>
    </lineage>
</organism>
<dbReference type="InterPro" id="IPR042099">
    <property type="entry name" value="ANL_N_sf"/>
</dbReference>
<evidence type="ECO:0000313" key="4">
    <source>
        <dbReference type="EMBL" id="EQD26261.1"/>
    </source>
</evidence>
<dbReference type="EMBL" id="AUZX01016220">
    <property type="protein sequence ID" value="EQD26261.1"/>
    <property type="molecule type" value="Genomic_DNA"/>
</dbReference>
<accession>T0XTY6</accession>
<dbReference type="InterPro" id="IPR020845">
    <property type="entry name" value="AMP-binding_CS"/>
</dbReference>
<evidence type="ECO:0000256" key="2">
    <source>
        <dbReference type="ARBA" id="ARBA00022598"/>
    </source>
</evidence>
<dbReference type="PANTHER" id="PTHR24096:SF149">
    <property type="entry name" value="AMP-BINDING DOMAIN-CONTAINING PROTEIN-RELATED"/>
    <property type="match status" value="1"/>
</dbReference>
<dbReference type="Gene3D" id="3.40.50.12780">
    <property type="entry name" value="N-terminal domain of ligase-like"/>
    <property type="match status" value="1"/>
</dbReference>
<comment type="similarity">
    <text evidence="1">Belongs to the ATP-dependent AMP-binding enzyme family.</text>
</comment>
<dbReference type="InterPro" id="IPR000873">
    <property type="entry name" value="AMP-dep_synth/lig_dom"/>
</dbReference>
<dbReference type="SUPFAM" id="SSF56801">
    <property type="entry name" value="Acetyl-CoA synthetase-like"/>
    <property type="match status" value="1"/>
</dbReference>
<sequence>LTGGRRVRRAFPPYAPLRSQQPDTDPGVEVLDTDPWVLVYTSGTTGKPKGAMRSHRSNLMIALLMASEFGITSDDVGLAILPMFHVNSLWLVSLSLALGATVALYPHRVFHPVYVVEELNRHRATYSMFVPTLLTLLADAAEKGLVDPEQLRIILTSS</sequence>